<proteinExistence type="predicted"/>
<evidence type="ECO:0000313" key="5">
    <source>
        <dbReference type="Proteomes" id="UP000275027"/>
    </source>
</evidence>
<protein>
    <submittedName>
        <fullName evidence="3">Uncharacterized protein</fullName>
    </submittedName>
</protein>
<keyword evidence="1" id="KW-0472">Membrane</keyword>
<evidence type="ECO:0000313" key="3">
    <source>
        <dbReference type="EMBL" id="RLJ23825.1"/>
    </source>
</evidence>
<keyword evidence="1" id="KW-1133">Transmembrane helix</keyword>
<feature type="transmembrane region" description="Helical" evidence="1">
    <location>
        <begin position="98"/>
        <end position="115"/>
    </location>
</feature>
<gene>
    <name evidence="2" type="ORF">B0G92_2928</name>
    <name evidence="3" type="ORF">CLV50_3099</name>
</gene>
<dbReference type="EMBL" id="RCCB01000014">
    <property type="protein sequence ID" value="RLJ23825.1"/>
    <property type="molecule type" value="Genomic_DNA"/>
</dbReference>
<comment type="caution">
    <text evidence="3">The sequence shown here is derived from an EMBL/GenBank/DDBJ whole genome shotgun (WGS) entry which is preliminary data.</text>
</comment>
<reference evidence="2 4" key="1">
    <citation type="submission" date="2017-12" db="EMBL/GenBank/DDBJ databases">
        <title>Genomic Encyclopedia of Type Strains, Phase III (KMG-III): the genomes of soil and plant-associated and newly described type strains.</title>
        <authorList>
            <person name="Whitman W."/>
        </authorList>
    </citation>
    <scope>NUCLEOTIDE SEQUENCE [LARGE SCALE GENOMIC DNA]</scope>
    <source>
        <strain evidence="2 4">IP-10</strain>
    </source>
</reference>
<dbReference type="EMBL" id="PJND01000010">
    <property type="protein sequence ID" value="PKW20216.1"/>
    <property type="molecule type" value="Genomic_DNA"/>
</dbReference>
<dbReference type="Proteomes" id="UP000233767">
    <property type="component" value="Unassembled WGS sequence"/>
</dbReference>
<dbReference type="AlphaFoldDB" id="A0A497U4N1"/>
<reference evidence="3 5" key="2">
    <citation type="submission" date="2018-10" db="EMBL/GenBank/DDBJ databases">
        <title>Genomic Encyclopedia of Archaeal and Bacterial Type Strains, Phase II (KMG-II): from individual species to whole genera.</title>
        <authorList>
            <person name="Goeker M."/>
        </authorList>
    </citation>
    <scope>NUCLEOTIDE SEQUENCE [LARGE SCALE GENOMIC DNA]</scope>
    <source>
        <strain evidence="3 5">DSM 21886</strain>
    </source>
</reference>
<feature type="transmembrane region" description="Helical" evidence="1">
    <location>
        <begin position="45"/>
        <end position="68"/>
    </location>
</feature>
<evidence type="ECO:0000256" key="1">
    <source>
        <dbReference type="SAM" id="Phobius"/>
    </source>
</evidence>
<dbReference type="RefSeq" id="WP_143395051.1">
    <property type="nucleotide sequence ID" value="NZ_PJND01000010.1"/>
</dbReference>
<feature type="transmembrane region" description="Helical" evidence="1">
    <location>
        <begin position="75"/>
        <end position="92"/>
    </location>
</feature>
<organism evidence="3 5">
    <name type="scientific">Flavobacterium lindanitolerans</name>
    <dbReference type="NCBI Taxonomy" id="428988"/>
    <lineage>
        <taxon>Bacteria</taxon>
        <taxon>Pseudomonadati</taxon>
        <taxon>Bacteroidota</taxon>
        <taxon>Flavobacteriia</taxon>
        <taxon>Flavobacteriales</taxon>
        <taxon>Flavobacteriaceae</taxon>
        <taxon>Flavobacterium</taxon>
    </lineage>
</organism>
<keyword evidence="1" id="KW-0812">Transmembrane</keyword>
<evidence type="ECO:0000313" key="4">
    <source>
        <dbReference type="Proteomes" id="UP000233767"/>
    </source>
</evidence>
<sequence>MQLNYILQQKLYLIVAIILAIFCLTIDFNSLGLNKTVGMAYDIDSIAKIICLVSLILSFIGYSILSSLSYQIQKVLSLLYLSDILLAIILSYTKQYEISIVFGLMLIMVSCINIIRSLKNKTNS</sequence>
<feature type="transmembrane region" description="Helical" evidence="1">
    <location>
        <begin position="12"/>
        <end position="33"/>
    </location>
</feature>
<name>A0A497U4N1_9FLAO</name>
<evidence type="ECO:0000313" key="2">
    <source>
        <dbReference type="EMBL" id="PKW20216.1"/>
    </source>
</evidence>
<keyword evidence="4" id="KW-1185">Reference proteome</keyword>
<dbReference type="Proteomes" id="UP000275027">
    <property type="component" value="Unassembled WGS sequence"/>
</dbReference>
<accession>A0A497U4N1</accession>